<accession>A0ABS4T6R2</accession>
<sequence length="105" mass="11433">MHRPVFAQGLVPAELSRGRLDQAWQWISLMEQSVAESRGGDVPANREGHIALSRATVHMADEEPTQAIEWASKAALAFGGIDHVLQEVECREVHGGSHPSAPDRS</sequence>
<gene>
    <name evidence="1" type="ORF">JOF56_000487</name>
</gene>
<reference evidence="1 2" key="1">
    <citation type="submission" date="2021-03" db="EMBL/GenBank/DDBJ databases">
        <title>Sequencing the genomes of 1000 actinobacteria strains.</title>
        <authorList>
            <person name="Klenk H.-P."/>
        </authorList>
    </citation>
    <scope>NUCLEOTIDE SEQUENCE [LARGE SCALE GENOMIC DNA]</scope>
    <source>
        <strain evidence="1 2">DSM 46670</strain>
    </source>
</reference>
<dbReference type="EMBL" id="JAGINW010000001">
    <property type="protein sequence ID" value="MBP2320102.1"/>
    <property type="molecule type" value="Genomic_DNA"/>
</dbReference>
<comment type="caution">
    <text evidence="1">The sequence shown here is derived from an EMBL/GenBank/DDBJ whole genome shotgun (WGS) entry which is preliminary data.</text>
</comment>
<dbReference type="RefSeq" id="WP_209649128.1">
    <property type="nucleotide sequence ID" value="NZ_JAGINW010000001.1"/>
</dbReference>
<evidence type="ECO:0000313" key="2">
    <source>
        <dbReference type="Proteomes" id="UP001519332"/>
    </source>
</evidence>
<proteinExistence type="predicted"/>
<keyword evidence="2" id="KW-1185">Reference proteome</keyword>
<dbReference type="Proteomes" id="UP001519332">
    <property type="component" value="Unassembled WGS sequence"/>
</dbReference>
<organism evidence="1 2">
    <name type="scientific">Kibdelosporangium banguiense</name>
    <dbReference type="NCBI Taxonomy" id="1365924"/>
    <lineage>
        <taxon>Bacteria</taxon>
        <taxon>Bacillati</taxon>
        <taxon>Actinomycetota</taxon>
        <taxon>Actinomycetes</taxon>
        <taxon>Pseudonocardiales</taxon>
        <taxon>Pseudonocardiaceae</taxon>
        <taxon>Kibdelosporangium</taxon>
    </lineage>
</organism>
<name>A0ABS4T6R2_9PSEU</name>
<evidence type="ECO:0000313" key="1">
    <source>
        <dbReference type="EMBL" id="MBP2320102.1"/>
    </source>
</evidence>
<protein>
    <submittedName>
        <fullName evidence="1">Uncharacterized protein</fullName>
    </submittedName>
</protein>